<dbReference type="Proteomes" id="UP000829756">
    <property type="component" value="Chromosome"/>
</dbReference>
<proteinExistence type="predicted"/>
<organism evidence="2 3">
    <name type="scientific">Uruburuella suis</name>
    <dbReference type="NCBI Taxonomy" id="252130"/>
    <lineage>
        <taxon>Bacteria</taxon>
        <taxon>Pseudomonadati</taxon>
        <taxon>Pseudomonadota</taxon>
        <taxon>Betaproteobacteria</taxon>
        <taxon>Neisseriales</taxon>
        <taxon>Neisseriaceae</taxon>
        <taxon>Uruburuella</taxon>
    </lineage>
</organism>
<sequence length="154" mass="17286">MPQHQHSGVKTHSAFSALIFHKPGDLYKTGYLSHPRRRVPSATQRFAYLIPIQKSKLTRRRAADSTDSKARRDNEVRLFFGLVSHISENNQLSIKSNYLIVSFLMAATCLTTQAVLQAGLLPAQERRKGSFAKVSPGLHPVCVFSIQQKGRLKE</sequence>
<evidence type="ECO:0000313" key="3">
    <source>
        <dbReference type="Proteomes" id="UP000829756"/>
    </source>
</evidence>
<gene>
    <name evidence="2" type="ORF">LVJ78_04695</name>
</gene>
<dbReference type="AlphaFoldDB" id="A0AAE9KHR6"/>
<evidence type="ECO:0000256" key="1">
    <source>
        <dbReference type="SAM" id="Phobius"/>
    </source>
</evidence>
<dbReference type="EMBL" id="CP091507">
    <property type="protein sequence ID" value="UOO80309.1"/>
    <property type="molecule type" value="Genomic_DNA"/>
</dbReference>
<dbReference type="RefSeq" id="WP_132954635.1">
    <property type="nucleotide sequence ID" value="NZ_CP091507.1"/>
</dbReference>
<dbReference type="KEGG" id="usu:LVJ78_04695"/>
<protein>
    <submittedName>
        <fullName evidence="2">Uncharacterized protein</fullName>
    </submittedName>
</protein>
<accession>A0AAE9KHR6</accession>
<reference evidence="2" key="2">
    <citation type="journal article" date="2022" name="Res Sq">
        <title>Evolution of multicellular longitudinally dividing oral cavity symbionts (Neisseriaceae).</title>
        <authorList>
            <person name="Nyongesa S."/>
            <person name="Weber P."/>
            <person name="Bernet E."/>
            <person name="Pullido F."/>
            <person name="Nieckarz M."/>
            <person name="Delaby M."/>
            <person name="Nieves C."/>
            <person name="Viehboeck T."/>
            <person name="Krause N."/>
            <person name="Rivera-Millot A."/>
            <person name="Nakamura A."/>
            <person name="Vischer N."/>
            <person name="VanNieuwenhze M."/>
            <person name="Brun Y."/>
            <person name="Cava F."/>
            <person name="Bulgheresi S."/>
            <person name="Veyrier F."/>
        </authorList>
    </citation>
    <scope>NUCLEOTIDE SEQUENCE</scope>
    <source>
        <strain evidence="2">1258/02</strain>
    </source>
</reference>
<feature type="transmembrane region" description="Helical" evidence="1">
    <location>
        <begin position="98"/>
        <end position="121"/>
    </location>
</feature>
<evidence type="ECO:0000313" key="2">
    <source>
        <dbReference type="EMBL" id="UOO80309.1"/>
    </source>
</evidence>
<keyword evidence="1" id="KW-0472">Membrane</keyword>
<name>A0AAE9KHR6_9NEIS</name>
<keyword evidence="1" id="KW-1133">Transmembrane helix</keyword>
<reference evidence="2" key="1">
    <citation type="submission" date="2021-12" db="EMBL/GenBank/DDBJ databases">
        <authorList>
            <person name="Veyrier F.J."/>
        </authorList>
    </citation>
    <scope>NUCLEOTIDE SEQUENCE</scope>
    <source>
        <strain evidence="2">1258/02</strain>
    </source>
</reference>
<keyword evidence="1" id="KW-0812">Transmembrane</keyword>